<dbReference type="GO" id="GO:0031177">
    <property type="term" value="F:phosphopantetheine binding"/>
    <property type="evidence" value="ECO:0007669"/>
    <property type="project" value="InterPro"/>
</dbReference>
<dbReference type="PANTHER" id="PTHR45527:SF1">
    <property type="entry name" value="FATTY ACID SYNTHASE"/>
    <property type="match status" value="1"/>
</dbReference>
<dbReference type="InterPro" id="IPR001242">
    <property type="entry name" value="Condensation_dom"/>
</dbReference>
<evidence type="ECO:0000313" key="6">
    <source>
        <dbReference type="Proteomes" id="UP000198917"/>
    </source>
</evidence>
<dbReference type="Gene3D" id="3.30.559.30">
    <property type="entry name" value="Nonribosomal peptide synthetase, condensation domain"/>
    <property type="match status" value="1"/>
</dbReference>
<evidence type="ECO:0000313" key="5">
    <source>
        <dbReference type="EMBL" id="SDJ78629.1"/>
    </source>
</evidence>
<evidence type="ECO:0000256" key="2">
    <source>
        <dbReference type="ARBA" id="ARBA00022450"/>
    </source>
</evidence>
<proteinExistence type="predicted"/>
<evidence type="ECO:0000256" key="3">
    <source>
        <dbReference type="ARBA" id="ARBA00022553"/>
    </source>
</evidence>
<dbReference type="InterPro" id="IPR020806">
    <property type="entry name" value="PKS_PP-bd"/>
</dbReference>
<dbReference type="InterPro" id="IPR009081">
    <property type="entry name" value="PP-bd_ACP"/>
</dbReference>
<evidence type="ECO:0000259" key="4">
    <source>
        <dbReference type="PROSITE" id="PS50075"/>
    </source>
</evidence>
<dbReference type="RefSeq" id="WP_080813704.1">
    <property type="nucleotide sequence ID" value="NZ_CAKKLR010000001.1"/>
</dbReference>
<dbReference type="Pfam" id="PF00668">
    <property type="entry name" value="Condensation"/>
    <property type="match status" value="1"/>
</dbReference>
<dbReference type="EMBL" id="FNEW01000002">
    <property type="protein sequence ID" value="SDJ78629.1"/>
    <property type="molecule type" value="Genomic_DNA"/>
</dbReference>
<feature type="domain" description="Carrier" evidence="4">
    <location>
        <begin position="466"/>
        <end position="541"/>
    </location>
</feature>
<dbReference type="GO" id="GO:0003824">
    <property type="term" value="F:catalytic activity"/>
    <property type="evidence" value="ECO:0007669"/>
    <property type="project" value="InterPro"/>
</dbReference>
<reference evidence="5 6" key="1">
    <citation type="submission" date="2016-10" db="EMBL/GenBank/DDBJ databases">
        <authorList>
            <person name="Varghese N."/>
            <person name="Submissions S."/>
        </authorList>
    </citation>
    <scope>NUCLEOTIDE SEQUENCE [LARGE SCALE GENOMIC DNA]</scope>
    <source>
        <strain evidence="5 6">PDC82</strain>
    </source>
</reference>
<accession>A0A7Z7FQA1</accession>
<sequence>MENRPLESRRRSAIENIYPLSPMQEGLLFHSIATPDEGVYVPQIVLQLRGAVDPQIMHDCWSEMVSRHAVLRTTFHWEERDEPFQVVHSDAGLAWPQLDWSGIDAEERQKRLGALLSTNRRQAFDLKTAPLIRLQWIDYGGENSRLVLQYHHIILDGWSAGRIVEDAFRTYQRRCGSSRPPLPAPRPYVDYIAWLKSRKREATRAFWTDYTAKIEVPCRMTRDATGGEADFSSHHLTCDPAVSTQAAKLCRDMGITPNTLLQAALAIVIARKTGSRHVVFGATTAGRPPELQGVENMVGLFINTLPVCIDVENGSLAPWLQTLQQRQSACAEHDYLPLREIQAGRGDLFDCLLVFENYPVPRDITAEATFAVTGVEVDEWTHYPLTLFAVADAAKISISARYDRRRIAEQETEAFLHELGATIGEMAGGIATVPHVSAADARTANLAKPALPSGTETPNDQPLPATAWTETEERIARIWAEVLKVEAPRNSDNFFDLGGHSLLAARVVNRVRREFAINFPVKVLFDRPVLAAFAAFIDALKATAAPVDEHNAIEI</sequence>
<dbReference type="PROSITE" id="PS00012">
    <property type="entry name" value="PHOSPHOPANTETHEINE"/>
    <property type="match status" value="1"/>
</dbReference>
<protein>
    <submittedName>
        <fullName evidence="5">Phosphopantetheine attachment site</fullName>
    </submittedName>
</protein>
<dbReference type="GO" id="GO:0044550">
    <property type="term" value="P:secondary metabolite biosynthetic process"/>
    <property type="evidence" value="ECO:0007669"/>
    <property type="project" value="TreeGrafter"/>
</dbReference>
<dbReference type="FunFam" id="1.10.1200.10:FF:000016">
    <property type="entry name" value="Non-ribosomal peptide synthase"/>
    <property type="match status" value="1"/>
</dbReference>
<dbReference type="GO" id="GO:0043041">
    <property type="term" value="P:amino acid activation for nonribosomal peptide biosynthetic process"/>
    <property type="evidence" value="ECO:0007669"/>
    <property type="project" value="TreeGrafter"/>
</dbReference>
<dbReference type="InterPro" id="IPR023213">
    <property type="entry name" value="CAT-like_dom_sf"/>
</dbReference>
<keyword evidence="3" id="KW-0597">Phosphoprotein</keyword>
<dbReference type="AlphaFoldDB" id="A0A7Z7FQA1"/>
<evidence type="ECO:0000256" key="1">
    <source>
        <dbReference type="ARBA" id="ARBA00001957"/>
    </source>
</evidence>
<dbReference type="PROSITE" id="PS50075">
    <property type="entry name" value="CARRIER"/>
    <property type="match status" value="1"/>
</dbReference>
<name>A0A7Z7FQA1_9HYPH</name>
<dbReference type="PANTHER" id="PTHR45527">
    <property type="entry name" value="NONRIBOSOMAL PEPTIDE SYNTHETASE"/>
    <property type="match status" value="1"/>
</dbReference>
<dbReference type="GO" id="GO:0072330">
    <property type="term" value="P:monocarboxylic acid biosynthetic process"/>
    <property type="evidence" value="ECO:0007669"/>
    <property type="project" value="UniProtKB-ARBA"/>
</dbReference>
<keyword evidence="2" id="KW-0596">Phosphopantetheine</keyword>
<gene>
    <name evidence="5" type="ORF">SAMN05428983_2817</name>
</gene>
<comment type="caution">
    <text evidence="5">The sequence shown here is derived from an EMBL/GenBank/DDBJ whole genome shotgun (WGS) entry which is preliminary data.</text>
</comment>
<dbReference type="SUPFAM" id="SSF47336">
    <property type="entry name" value="ACP-like"/>
    <property type="match status" value="1"/>
</dbReference>
<dbReference type="Gene3D" id="1.10.1200.10">
    <property type="entry name" value="ACP-like"/>
    <property type="match status" value="1"/>
</dbReference>
<dbReference type="InterPro" id="IPR036736">
    <property type="entry name" value="ACP-like_sf"/>
</dbReference>
<dbReference type="Pfam" id="PF00550">
    <property type="entry name" value="PP-binding"/>
    <property type="match status" value="1"/>
</dbReference>
<dbReference type="Proteomes" id="UP000198917">
    <property type="component" value="Unassembled WGS sequence"/>
</dbReference>
<comment type="cofactor">
    <cofactor evidence="1">
        <name>pantetheine 4'-phosphate</name>
        <dbReference type="ChEBI" id="CHEBI:47942"/>
    </cofactor>
</comment>
<dbReference type="SMART" id="SM00823">
    <property type="entry name" value="PKS_PP"/>
    <property type="match status" value="1"/>
</dbReference>
<dbReference type="Gene3D" id="3.30.559.10">
    <property type="entry name" value="Chloramphenicol acetyltransferase-like domain"/>
    <property type="match status" value="1"/>
</dbReference>
<dbReference type="GO" id="GO:0005737">
    <property type="term" value="C:cytoplasm"/>
    <property type="evidence" value="ECO:0007669"/>
    <property type="project" value="TreeGrafter"/>
</dbReference>
<dbReference type="SUPFAM" id="SSF52777">
    <property type="entry name" value="CoA-dependent acyltransferases"/>
    <property type="match status" value="2"/>
</dbReference>
<organism evidence="5 6">
    <name type="scientific">Agrobacterium fabrum</name>
    <dbReference type="NCBI Taxonomy" id="1176649"/>
    <lineage>
        <taxon>Bacteria</taxon>
        <taxon>Pseudomonadati</taxon>
        <taxon>Pseudomonadota</taxon>
        <taxon>Alphaproteobacteria</taxon>
        <taxon>Hyphomicrobiales</taxon>
        <taxon>Rhizobiaceae</taxon>
        <taxon>Rhizobium/Agrobacterium group</taxon>
        <taxon>Agrobacterium</taxon>
        <taxon>Agrobacterium tumefaciens complex</taxon>
    </lineage>
</organism>
<dbReference type="InterPro" id="IPR006162">
    <property type="entry name" value="Ppantetheine_attach_site"/>
</dbReference>